<dbReference type="PANTHER" id="PTHR45749:SF21">
    <property type="entry name" value="DUF4371 DOMAIN-CONTAINING PROTEIN"/>
    <property type="match status" value="1"/>
</dbReference>
<dbReference type="PANTHER" id="PTHR45749">
    <property type="match status" value="1"/>
</dbReference>
<feature type="domain" description="DUF4371" evidence="1">
    <location>
        <begin position="221"/>
        <end position="389"/>
    </location>
</feature>
<dbReference type="Pfam" id="PF14291">
    <property type="entry name" value="DUF4371"/>
    <property type="match status" value="1"/>
</dbReference>
<name>A0A9N9SZV7_DIABA</name>
<dbReference type="InterPro" id="IPR025398">
    <property type="entry name" value="DUF4371"/>
</dbReference>
<evidence type="ECO:0000313" key="3">
    <source>
        <dbReference type="Proteomes" id="UP001153709"/>
    </source>
</evidence>
<dbReference type="Proteomes" id="UP001153709">
    <property type="component" value="Chromosome 4"/>
</dbReference>
<reference evidence="2" key="1">
    <citation type="submission" date="2022-01" db="EMBL/GenBank/DDBJ databases">
        <authorList>
            <person name="King R."/>
        </authorList>
    </citation>
    <scope>NUCLEOTIDE SEQUENCE</scope>
</reference>
<dbReference type="EMBL" id="OU898279">
    <property type="protein sequence ID" value="CAG9832781.1"/>
    <property type="molecule type" value="Genomic_DNA"/>
</dbReference>
<dbReference type="OrthoDB" id="10023262at2759"/>
<evidence type="ECO:0000313" key="2">
    <source>
        <dbReference type="EMBL" id="CAG9832781.1"/>
    </source>
</evidence>
<protein>
    <recommendedName>
        <fullName evidence="1">DUF4371 domain-containing protein</fullName>
    </recommendedName>
</protein>
<gene>
    <name evidence="2" type="ORF">DIABBA_LOCUS6226</name>
</gene>
<organism evidence="2 3">
    <name type="scientific">Diabrotica balteata</name>
    <name type="common">Banded cucumber beetle</name>
    <dbReference type="NCBI Taxonomy" id="107213"/>
    <lineage>
        <taxon>Eukaryota</taxon>
        <taxon>Metazoa</taxon>
        <taxon>Ecdysozoa</taxon>
        <taxon>Arthropoda</taxon>
        <taxon>Hexapoda</taxon>
        <taxon>Insecta</taxon>
        <taxon>Pterygota</taxon>
        <taxon>Neoptera</taxon>
        <taxon>Endopterygota</taxon>
        <taxon>Coleoptera</taxon>
        <taxon>Polyphaga</taxon>
        <taxon>Cucujiformia</taxon>
        <taxon>Chrysomeloidea</taxon>
        <taxon>Chrysomelidae</taxon>
        <taxon>Galerucinae</taxon>
        <taxon>Diabroticina</taxon>
        <taxon>Diabroticites</taxon>
        <taxon>Diabrotica</taxon>
    </lineage>
</organism>
<evidence type="ECO:0000259" key="1">
    <source>
        <dbReference type="Pfam" id="PF14291"/>
    </source>
</evidence>
<keyword evidence="3" id="KW-1185">Reference proteome</keyword>
<dbReference type="AlphaFoldDB" id="A0A9N9SZV7"/>
<sequence>MQKKYHKMVSEAAESFLTAKPVDIQINEFASKTIKTNRKVLCSVISCIVFSGTHALPLRGKESSGGVFQDLCNFRIDVGDKILQEHFKHGAKNGSYKSVRIQNEIIDMCGRVMRKEIFEIVKKANYCAILADETVGLSSKKQLLIGLRYFDEEEEEIREEFTGFVQPDALNAQSIAKAIGDFLINHEADPLKCVAFGFDGCSTVSGKEGEIQAILRLVKIDTFVDAVCFLWFLELGFRGHDETSTSANRGNYMDLISLISKYDPCFKTDLEQSSVFQGTSKRIKNDLIFAIWTVVSNKIIDEIKQTRFNAIIVDETTDVTNFSQLSAIVRFVNKDGIVQERFLGFINVSEDRTADALYKIVCELLKSINDNNKLIAQSYDGVAVMAGHLGSLQLKVRETYPSAIFIHWFAHKLNLFLSQSVMQIKECKVFFATLS</sequence>
<accession>A0A9N9SZV7</accession>
<proteinExistence type="predicted"/>